<keyword evidence="3" id="KW-1185">Reference proteome</keyword>
<feature type="compositionally biased region" description="Polar residues" evidence="1">
    <location>
        <begin position="1"/>
        <end position="13"/>
    </location>
</feature>
<dbReference type="InterPro" id="IPR035979">
    <property type="entry name" value="RBD_domain_sf"/>
</dbReference>
<protein>
    <submittedName>
        <fullName evidence="2">Uncharacterized protein</fullName>
    </submittedName>
</protein>
<name>A0ABS8Y887_DATST</name>
<gene>
    <name evidence="2" type="ORF">HAX54_038422</name>
</gene>
<dbReference type="EMBL" id="JACEIK010052470">
    <property type="protein sequence ID" value="MCE5167119.1"/>
    <property type="molecule type" value="Genomic_DNA"/>
</dbReference>
<dbReference type="SUPFAM" id="SSF54928">
    <property type="entry name" value="RNA-binding domain, RBD"/>
    <property type="match status" value="1"/>
</dbReference>
<dbReference type="Proteomes" id="UP000823775">
    <property type="component" value="Unassembled WGS sequence"/>
</dbReference>
<evidence type="ECO:0000256" key="1">
    <source>
        <dbReference type="SAM" id="MobiDB-lite"/>
    </source>
</evidence>
<evidence type="ECO:0000313" key="3">
    <source>
        <dbReference type="Proteomes" id="UP000823775"/>
    </source>
</evidence>
<proteinExistence type="predicted"/>
<feature type="region of interest" description="Disordered" evidence="1">
    <location>
        <begin position="1"/>
        <end position="24"/>
    </location>
</feature>
<sequence>MQIENGSETSENKQPLPPPTQQAVTAAEANVVPLVSQQPWVAMQYRAAAMVMQQSPRYIPYHPHLLHHHPPQQLQQNQHQGGGSNYENRTIWVGDLHNWMDEDYLGSCFASTNEVDFSLL</sequence>
<organism evidence="2 3">
    <name type="scientific">Datura stramonium</name>
    <name type="common">Jimsonweed</name>
    <name type="synonym">Common thornapple</name>
    <dbReference type="NCBI Taxonomy" id="4076"/>
    <lineage>
        <taxon>Eukaryota</taxon>
        <taxon>Viridiplantae</taxon>
        <taxon>Streptophyta</taxon>
        <taxon>Embryophyta</taxon>
        <taxon>Tracheophyta</taxon>
        <taxon>Spermatophyta</taxon>
        <taxon>Magnoliopsida</taxon>
        <taxon>eudicotyledons</taxon>
        <taxon>Gunneridae</taxon>
        <taxon>Pentapetalae</taxon>
        <taxon>asterids</taxon>
        <taxon>lamiids</taxon>
        <taxon>Solanales</taxon>
        <taxon>Solanaceae</taxon>
        <taxon>Solanoideae</taxon>
        <taxon>Datureae</taxon>
        <taxon>Datura</taxon>
    </lineage>
</organism>
<comment type="caution">
    <text evidence="2">The sequence shown here is derived from an EMBL/GenBank/DDBJ whole genome shotgun (WGS) entry which is preliminary data.</text>
</comment>
<evidence type="ECO:0000313" key="2">
    <source>
        <dbReference type="EMBL" id="MCE5167119.1"/>
    </source>
</evidence>
<accession>A0ABS8Y887</accession>
<reference evidence="2 3" key="1">
    <citation type="journal article" date="2021" name="BMC Genomics">
        <title>Datura genome reveals duplications of psychoactive alkaloid biosynthetic genes and high mutation rate following tissue culture.</title>
        <authorList>
            <person name="Rajewski A."/>
            <person name="Carter-House D."/>
            <person name="Stajich J."/>
            <person name="Litt A."/>
        </authorList>
    </citation>
    <scope>NUCLEOTIDE SEQUENCE [LARGE SCALE GENOMIC DNA]</scope>
    <source>
        <strain evidence="2">AR-01</strain>
    </source>
</reference>